<dbReference type="EMBL" id="GDIQ01023855">
    <property type="protein sequence ID" value="JAN70882.1"/>
    <property type="molecule type" value="Transcribed_RNA"/>
</dbReference>
<dbReference type="AlphaFoldDB" id="A0A0P6H6B3"/>
<keyword evidence="8 12" id="KW-0406">Ion transport</keyword>
<evidence type="ECO:0000256" key="9">
    <source>
        <dbReference type="ARBA" id="ARBA00023136"/>
    </source>
</evidence>
<dbReference type="OrthoDB" id="6330164at2759"/>
<dbReference type="PROSITE" id="PS01206">
    <property type="entry name" value="ASC"/>
    <property type="match status" value="1"/>
</dbReference>
<dbReference type="Pfam" id="PF00858">
    <property type="entry name" value="ASC"/>
    <property type="match status" value="1"/>
</dbReference>
<dbReference type="InterPro" id="IPR001873">
    <property type="entry name" value="ENaC"/>
</dbReference>
<comment type="similarity">
    <text evidence="2 12">Belongs to the amiloride-sensitive sodium channel (TC 1.A.6) family.</text>
</comment>
<keyword evidence="3 12" id="KW-0813">Transport</keyword>
<keyword evidence="9" id="KW-0472">Membrane</keyword>
<evidence type="ECO:0000256" key="12">
    <source>
        <dbReference type="RuleBase" id="RU000679"/>
    </source>
</evidence>
<evidence type="ECO:0000313" key="13">
    <source>
        <dbReference type="EMBL" id="JAN70882.1"/>
    </source>
</evidence>
<evidence type="ECO:0000256" key="1">
    <source>
        <dbReference type="ARBA" id="ARBA00004141"/>
    </source>
</evidence>
<dbReference type="GO" id="GO:0005886">
    <property type="term" value="C:plasma membrane"/>
    <property type="evidence" value="ECO:0007669"/>
    <property type="project" value="TreeGrafter"/>
</dbReference>
<organism evidence="13">
    <name type="scientific">Daphnia magna</name>
    <dbReference type="NCBI Taxonomy" id="35525"/>
    <lineage>
        <taxon>Eukaryota</taxon>
        <taxon>Metazoa</taxon>
        <taxon>Ecdysozoa</taxon>
        <taxon>Arthropoda</taxon>
        <taxon>Crustacea</taxon>
        <taxon>Branchiopoda</taxon>
        <taxon>Diplostraca</taxon>
        <taxon>Cladocera</taxon>
        <taxon>Anomopoda</taxon>
        <taxon>Daphniidae</taxon>
        <taxon>Daphnia</taxon>
    </lineage>
</organism>
<accession>A0A0P6H6B3</accession>
<evidence type="ECO:0000256" key="10">
    <source>
        <dbReference type="ARBA" id="ARBA00023201"/>
    </source>
</evidence>
<evidence type="ECO:0000256" key="8">
    <source>
        <dbReference type="ARBA" id="ARBA00023065"/>
    </source>
</evidence>
<dbReference type="InterPro" id="IPR020903">
    <property type="entry name" value="ENaC_CS"/>
</dbReference>
<sequence>MSASSTKASPIRYPFPPTRSFLFSFDLMSSSASSYSAPLKVQQIPSSVGRKEKYSMQGDGTPSQMQSIMSSRQISIQSQKAGQKAGKAVKEFCDTTSIHGLKYITEEKSHWLKRVMWTLVFLAGIFFSGYFCWQMWNKWVDSPVLMSLDSNRYPLKNIPFPAVTICNVNKVSKTKLLRVMEDPRYENITYEKMQKTLRYMTKLDRAIQNEKELDNLSGYYKSLNITSTDLFDVLKKSAPSCRDMIMDCIWLGVPSPCIEYFSFLPTDDGICCTFNGAEYEDAELDIKSNENKKLRVGGNGYRMGLALVLDADIEDYSVTNGKFDGFKVLVHTPEEFPDVADRGFVLGPGSETFVGVKGITTFNTEEVAKDVTPHQRQCQVEGEKKLKYFPQYSRSACTIECATQLMQERCKCRPYFFRADKGIKLCDLASYSCISDAYEDVREREDQFCSCLPPCSDVWYDPEISYATFPGRGFNLTRTFKRLVAGRNLSSTADGNEYFKSNVAVLHVYYKDKTGVRYKTDIRFGVEDFISAMGGLLGLGLGLSFISVFELFYFLCLRWVFPSSKRLSRRRSETVDCHSLPPGNKNNIWSSTSTIGTAVSVS</sequence>
<keyword evidence="11 12" id="KW-0407">Ion channel</keyword>
<evidence type="ECO:0000256" key="3">
    <source>
        <dbReference type="ARBA" id="ARBA00022448"/>
    </source>
</evidence>
<dbReference type="PANTHER" id="PTHR11690:SF288">
    <property type="entry name" value="AMILORIDE-SENSITIVE NA+ CHANNEL-RELATED"/>
    <property type="match status" value="1"/>
</dbReference>
<proteinExistence type="inferred from homology"/>
<dbReference type="GO" id="GO:0015280">
    <property type="term" value="F:ligand-gated sodium channel activity"/>
    <property type="evidence" value="ECO:0007669"/>
    <property type="project" value="TreeGrafter"/>
</dbReference>
<keyword evidence="7" id="KW-0915">Sodium</keyword>
<keyword evidence="10 12" id="KW-0739">Sodium transport</keyword>
<keyword evidence="4 12" id="KW-0894">Sodium channel</keyword>
<protein>
    <submittedName>
        <fullName evidence="13">Sodium channel protein Nach</fullName>
    </submittedName>
</protein>
<evidence type="ECO:0000256" key="4">
    <source>
        <dbReference type="ARBA" id="ARBA00022461"/>
    </source>
</evidence>
<evidence type="ECO:0000256" key="5">
    <source>
        <dbReference type="ARBA" id="ARBA00022692"/>
    </source>
</evidence>
<dbReference type="PRINTS" id="PR01078">
    <property type="entry name" value="AMINACHANNEL"/>
</dbReference>
<name>A0A0P6H6B3_9CRUS</name>
<keyword evidence="5 12" id="KW-0812">Transmembrane</keyword>
<dbReference type="PANTHER" id="PTHR11690">
    <property type="entry name" value="AMILORIDE-SENSITIVE SODIUM CHANNEL-RELATED"/>
    <property type="match status" value="1"/>
</dbReference>
<dbReference type="Gene3D" id="1.10.287.770">
    <property type="entry name" value="YojJ-like"/>
    <property type="match status" value="1"/>
</dbReference>
<reference evidence="13" key="1">
    <citation type="submission" date="2015-10" db="EMBL/GenBank/DDBJ databases">
        <title>EvidentialGene: Evidence-directed Construction of Complete mRNA Transcriptomes without Genomes.</title>
        <authorList>
            <person name="Gilbert D.G."/>
        </authorList>
    </citation>
    <scope>NUCLEOTIDE SEQUENCE</scope>
</reference>
<evidence type="ECO:0000256" key="2">
    <source>
        <dbReference type="ARBA" id="ARBA00007193"/>
    </source>
</evidence>
<evidence type="ECO:0000256" key="11">
    <source>
        <dbReference type="ARBA" id="ARBA00023303"/>
    </source>
</evidence>
<comment type="subcellular location">
    <subcellularLocation>
        <location evidence="1">Membrane</location>
        <topology evidence="1">Multi-pass membrane protein</topology>
    </subcellularLocation>
</comment>
<evidence type="ECO:0000256" key="7">
    <source>
        <dbReference type="ARBA" id="ARBA00023053"/>
    </source>
</evidence>
<dbReference type="Gene3D" id="2.60.470.10">
    <property type="entry name" value="Acid-sensing ion channels like domains"/>
    <property type="match status" value="1"/>
</dbReference>
<evidence type="ECO:0000256" key="6">
    <source>
        <dbReference type="ARBA" id="ARBA00022989"/>
    </source>
</evidence>
<keyword evidence="6" id="KW-1133">Transmembrane helix</keyword>